<comment type="caution">
    <text evidence="2">The sequence shown here is derived from an EMBL/GenBank/DDBJ whole genome shotgun (WGS) entry which is preliminary data.</text>
</comment>
<name>A0ABR2CAH9_9ROSI</name>
<reference evidence="2 3" key="1">
    <citation type="journal article" date="2024" name="G3 (Bethesda)">
        <title>Genome assembly of Hibiscus sabdariffa L. provides insights into metabolisms of medicinal natural products.</title>
        <authorList>
            <person name="Kim T."/>
        </authorList>
    </citation>
    <scope>NUCLEOTIDE SEQUENCE [LARGE SCALE GENOMIC DNA]</scope>
    <source>
        <strain evidence="2">TK-2024</strain>
        <tissue evidence="2">Old leaves</tissue>
    </source>
</reference>
<keyword evidence="1" id="KW-0812">Transmembrane</keyword>
<feature type="transmembrane region" description="Helical" evidence="1">
    <location>
        <begin position="147"/>
        <end position="168"/>
    </location>
</feature>
<keyword evidence="3" id="KW-1185">Reference proteome</keyword>
<evidence type="ECO:0000313" key="3">
    <source>
        <dbReference type="Proteomes" id="UP001472677"/>
    </source>
</evidence>
<sequence length="179" mass="18859">MYISQHVNFNEHVFPFVTSSCNTECPTTVSHVPSFPSGSSLLPTAVAPTASTPSATTSYVSPNDVVCPTTVSLSPDRTDAASSIAYDNLIASEIPINYTIHDKYTTITGPVASSSHEGHPPTLVDSPVTIGHPQTLQQKTLGKAHHLAIVASLTVSPSALHLALLYLFPSPSFNFSGVD</sequence>
<proteinExistence type="predicted"/>
<keyword evidence="1" id="KW-1133">Transmembrane helix</keyword>
<organism evidence="2 3">
    <name type="scientific">Hibiscus sabdariffa</name>
    <name type="common">roselle</name>
    <dbReference type="NCBI Taxonomy" id="183260"/>
    <lineage>
        <taxon>Eukaryota</taxon>
        <taxon>Viridiplantae</taxon>
        <taxon>Streptophyta</taxon>
        <taxon>Embryophyta</taxon>
        <taxon>Tracheophyta</taxon>
        <taxon>Spermatophyta</taxon>
        <taxon>Magnoliopsida</taxon>
        <taxon>eudicotyledons</taxon>
        <taxon>Gunneridae</taxon>
        <taxon>Pentapetalae</taxon>
        <taxon>rosids</taxon>
        <taxon>malvids</taxon>
        <taxon>Malvales</taxon>
        <taxon>Malvaceae</taxon>
        <taxon>Malvoideae</taxon>
        <taxon>Hibiscus</taxon>
    </lineage>
</organism>
<dbReference type="Proteomes" id="UP001472677">
    <property type="component" value="Unassembled WGS sequence"/>
</dbReference>
<evidence type="ECO:0000256" key="1">
    <source>
        <dbReference type="SAM" id="Phobius"/>
    </source>
</evidence>
<accession>A0ABR2CAH9</accession>
<dbReference type="EMBL" id="JBBPBM010000059">
    <property type="protein sequence ID" value="KAK8516297.1"/>
    <property type="molecule type" value="Genomic_DNA"/>
</dbReference>
<keyword evidence="1" id="KW-0472">Membrane</keyword>
<gene>
    <name evidence="2" type="ORF">V6N12_068906</name>
</gene>
<protein>
    <submittedName>
        <fullName evidence="2">Uncharacterized protein</fullName>
    </submittedName>
</protein>
<evidence type="ECO:0000313" key="2">
    <source>
        <dbReference type="EMBL" id="KAK8516297.1"/>
    </source>
</evidence>